<comment type="caution">
    <text evidence="2">The sequence shown here is derived from an EMBL/GenBank/DDBJ whole genome shotgun (WGS) entry which is preliminary data.</text>
</comment>
<evidence type="ECO:0000313" key="2">
    <source>
        <dbReference type="EMBL" id="GGO59282.1"/>
    </source>
</evidence>
<protein>
    <recommendedName>
        <fullName evidence="1">Transposase IS4-like domain-containing protein</fullName>
    </recommendedName>
</protein>
<feature type="domain" description="Transposase IS4-like" evidence="1">
    <location>
        <begin position="13"/>
        <end position="68"/>
    </location>
</feature>
<evidence type="ECO:0000313" key="3">
    <source>
        <dbReference type="Proteomes" id="UP000656881"/>
    </source>
</evidence>
<gene>
    <name evidence="2" type="ORF">GCM10012286_80530</name>
</gene>
<keyword evidence="3" id="KW-1185">Reference proteome</keyword>
<dbReference type="InterPro" id="IPR002559">
    <property type="entry name" value="Transposase_11"/>
</dbReference>
<dbReference type="Pfam" id="PF01609">
    <property type="entry name" value="DDE_Tnp_1"/>
    <property type="match status" value="1"/>
</dbReference>
<dbReference type="PANTHER" id="PTHR30007:SF0">
    <property type="entry name" value="TRANSPOSASE"/>
    <property type="match status" value="1"/>
</dbReference>
<dbReference type="EMBL" id="BMNG01000027">
    <property type="protein sequence ID" value="GGO59282.1"/>
    <property type="molecule type" value="Genomic_DNA"/>
</dbReference>
<evidence type="ECO:0000259" key="1">
    <source>
        <dbReference type="Pfam" id="PF01609"/>
    </source>
</evidence>
<organism evidence="2 3">
    <name type="scientific">Streptomyces lasiicapitis</name>
    <dbReference type="NCBI Taxonomy" id="1923961"/>
    <lineage>
        <taxon>Bacteria</taxon>
        <taxon>Bacillati</taxon>
        <taxon>Actinomycetota</taxon>
        <taxon>Actinomycetes</taxon>
        <taxon>Kitasatosporales</taxon>
        <taxon>Streptomycetaceae</taxon>
        <taxon>Streptomyces</taxon>
    </lineage>
</organism>
<name>A0ABQ2MWV9_9ACTN</name>
<dbReference type="Proteomes" id="UP000656881">
    <property type="component" value="Unassembled WGS sequence"/>
</dbReference>
<sequence>MGQQVPAGQIHLTIKTVSRPKDAKGFVILPRRWVVERSLAWLLHARRNVRDCETRPEHSEAMLSFAAITLMTHRLTRRPVHPSAAKPRVTEAVATA</sequence>
<accession>A0ABQ2MWV9</accession>
<reference evidence="3" key="1">
    <citation type="journal article" date="2019" name="Int. J. Syst. Evol. Microbiol.">
        <title>The Global Catalogue of Microorganisms (GCM) 10K type strain sequencing project: providing services to taxonomists for standard genome sequencing and annotation.</title>
        <authorList>
            <consortium name="The Broad Institute Genomics Platform"/>
            <consortium name="The Broad Institute Genome Sequencing Center for Infectious Disease"/>
            <person name="Wu L."/>
            <person name="Ma J."/>
        </authorList>
    </citation>
    <scope>NUCLEOTIDE SEQUENCE [LARGE SCALE GENOMIC DNA]</scope>
    <source>
        <strain evidence="3">CGMCC 4.7349</strain>
    </source>
</reference>
<proteinExistence type="predicted"/>
<dbReference type="PANTHER" id="PTHR30007">
    <property type="entry name" value="PHP DOMAIN PROTEIN"/>
    <property type="match status" value="1"/>
</dbReference>